<dbReference type="PANTHER" id="PTHR39188">
    <property type="entry name" value="MEMBRANE-ASSOCIATED ZINC METALLOPROTEASE M50B"/>
    <property type="match status" value="1"/>
</dbReference>
<accession>A0A4V5PMQ1</accession>
<evidence type="ECO:0000256" key="12">
    <source>
        <dbReference type="SAM" id="Phobius"/>
    </source>
</evidence>
<gene>
    <name evidence="14" type="ORF">E8A74_21090</name>
</gene>
<feature type="transmembrane region" description="Helical" evidence="12">
    <location>
        <begin position="174"/>
        <end position="194"/>
    </location>
</feature>
<evidence type="ECO:0000313" key="14">
    <source>
        <dbReference type="EMBL" id="TKD05297.1"/>
    </source>
</evidence>
<keyword evidence="9 12" id="KW-1133">Transmembrane helix</keyword>
<evidence type="ECO:0000256" key="11">
    <source>
        <dbReference type="ARBA" id="ARBA00023136"/>
    </source>
</evidence>
<keyword evidence="8" id="KW-0862">Zinc</keyword>
<keyword evidence="11 12" id="KW-0472">Membrane</keyword>
<evidence type="ECO:0000256" key="2">
    <source>
        <dbReference type="ARBA" id="ARBA00004141"/>
    </source>
</evidence>
<dbReference type="RefSeq" id="WP_136930845.1">
    <property type="nucleotide sequence ID" value="NZ_SSMQ01000021.1"/>
</dbReference>
<dbReference type="Gene3D" id="1.25.40.10">
    <property type="entry name" value="Tetratricopeptide repeat domain"/>
    <property type="match status" value="1"/>
</dbReference>
<dbReference type="GO" id="GO:0046872">
    <property type="term" value="F:metal ion binding"/>
    <property type="evidence" value="ECO:0007669"/>
    <property type="project" value="UniProtKB-KW"/>
</dbReference>
<dbReference type="GO" id="GO:0006508">
    <property type="term" value="P:proteolysis"/>
    <property type="evidence" value="ECO:0007669"/>
    <property type="project" value="UniProtKB-KW"/>
</dbReference>
<evidence type="ECO:0000256" key="10">
    <source>
        <dbReference type="ARBA" id="ARBA00023049"/>
    </source>
</evidence>
<comment type="similarity">
    <text evidence="3">Belongs to the peptidase M50B family.</text>
</comment>
<dbReference type="InterPro" id="IPR011990">
    <property type="entry name" value="TPR-like_helical_dom_sf"/>
</dbReference>
<reference evidence="14 15" key="1">
    <citation type="submission" date="2019-04" db="EMBL/GenBank/DDBJ databases">
        <authorList>
            <person name="Li Y."/>
            <person name="Wang J."/>
        </authorList>
    </citation>
    <scope>NUCLEOTIDE SEQUENCE [LARGE SCALE GENOMIC DNA]</scope>
    <source>
        <strain evidence="14 15">DSM 14668</strain>
    </source>
</reference>
<comment type="cofactor">
    <cofactor evidence="1">
        <name>Zn(2+)</name>
        <dbReference type="ChEBI" id="CHEBI:29105"/>
    </cofactor>
</comment>
<evidence type="ECO:0000313" key="15">
    <source>
        <dbReference type="Proteomes" id="UP000309215"/>
    </source>
</evidence>
<dbReference type="GO" id="GO:0008237">
    <property type="term" value="F:metallopeptidase activity"/>
    <property type="evidence" value="ECO:0007669"/>
    <property type="project" value="UniProtKB-KW"/>
</dbReference>
<feature type="transmembrane region" description="Helical" evidence="12">
    <location>
        <begin position="40"/>
        <end position="62"/>
    </location>
</feature>
<evidence type="ECO:0000256" key="9">
    <source>
        <dbReference type="ARBA" id="ARBA00022989"/>
    </source>
</evidence>
<keyword evidence="10" id="KW-0482">Metalloprotease</keyword>
<protein>
    <recommendedName>
        <fullName evidence="13">Peptidase M50 domain-containing protein</fullName>
    </recommendedName>
</protein>
<comment type="subcellular location">
    <subcellularLocation>
        <location evidence="2">Membrane</location>
        <topology evidence="2">Multi-pass membrane protein</topology>
    </subcellularLocation>
</comment>
<feature type="domain" description="Peptidase M50" evidence="13">
    <location>
        <begin position="138"/>
        <end position="187"/>
    </location>
</feature>
<dbReference type="EMBL" id="SSMQ01000021">
    <property type="protein sequence ID" value="TKD05297.1"/>
    <property type="molecule type" value="Genomic_DNA"/>
</dbReference>
<feature type="transmembrane region" description="Helical" evidence="12">
    <location>
        <begin position="132"/>
        <end position="154"/>
    </location>
</feature>
<keyword evidence="7" id="KW-0378">Hydrolase</keyword>
<evidence type="ECO:0000256" key="4">
    <source>
        <dbReference type="ARBA" id="ARBA00022670"/>
    </source>
</evidence>
<dbReference type="PANTHER" id="PTHR39188:SF3">
    <property type="entry name" value="STAGE IV SPORULATION PROTEIN FB"/>
    <property type="match status" value="1"/>
</dbReference>
<comment type="caution">
    <text evidence="14">The sequence shown here is derived from an EMBL/GenBank/DDBJ whole genome shotgun (WGS) entry which is preliminary data.</text>
</comment>
<dbReference type="GO" id="GO:0016020">
    <property type="term" value="C:membrane"/>
    <property type="evidence" value="ECO:0007669"/>
    <property type="project" value="UniProtKB-SubCell"/>
</dbReference>
<sequence>MNFRLFGIDVEVQASFWFTTVLLGINYVDLSRGPAGLLPLAVWALVVLVSVLVHELGHALAIRRHRIQPEITLYLMGGVTRWQQVLPLRRIDHILISLAGPFAGFAFASLFFGLDYWLNHHAPAQVAARIPAIGRFALDVLIYVNWYWGLMNLLPVLPLDGGHVLEQALGPRRVRLVAGVSMLAGFAVVFYALSVQPRNLFLAVMFGMLAFQSLRRLQTLGPGDTEEDPRPRAPTPDVEPALPGELLSLLLRARQAVADEDLGRARSLVQEIFSYEQRTGEPLPPRGRREAFEVLGWVALAADHVDEAAQRVAEARKLGEVDPALMGAVHFAKRELSAARRVLEAARASGDDRKEIVGPLVQILIEQGEIARASAIAYDIVDSLSEDDARKMAKLAFDGRAFDWSARLSEAVFERQKSAEDAYEAARAHAQDGAYERALDMLRKAVEAGFSDRGRVWSDKALEALRARSGLEAVVPRP</sequence>
<keyword evidence="4" id="KW-0645">Protease</keyword>
<dbReference type="Proteomes" id="UP000309215">
    <property type="component" value="Unassembled WGS sequence"/>
</dbReference>
<evidence type="ECO:0000256" key="1">
    <source>
        <dbReference type="ARBA" id="ARBA00001947"/>
    </source>
</evidence>
<evidence type="ECO:0000256" key="3">
    <source>
        <dbReference type="ARBA" id="ARBA00007931"/>
    </source>
</evidence>
<evidence type="ECO:0000256" key="5">
    <source>
        <dbReference type="ARBA" id="ARBA00022692"/>
    </source>
</evidence>
<keyword evidence="15" id="KW-1185">Reference proteome</keyword>
<feature type="transmembrane region" description="Helical" evidence="12">
    <location>
        <begin position="94"/>
        <end position="112"/>
    </location>
</feature>
<keyword evidence="6" id="KW-0479">Metal-binding</keyword>
<evidence type="ECO:0000259" key="13">
    <source>
        <dbReference type="Pfam" id="PF02163"/>
    </source>
</evidence>
<keyword evidence="5 12" id="KW-0812">Transmembrane</keyword>
<proteinExistence type="inferred from homology"/>
<feature type="domain" description="Peptidase M50" evidence="13">
    <location>
        <begin position="44"/>
        <end position="114"/>
    </location>
</feature>
<evidence type="ECO:0000256" key="6">
    <source>
        <dbReference type="ARBA" id="ARBA00022723"/>
    </source>
</evidence>
<dbReference type="AlphaFoldDB" id="A0A4V5PMQ1"/>
<dbReference type="Pfam" id="PF02163">
    <property type="entry name" value="Peptidase_M50"/>
    <property type="match status" value="2"/>
</dbReference>
<evidence type="ECO:0000256" key="8">
    <source>
        <dbReference type="ARBA" id="ARBA00022833"/>
    </source>
</evidence>
<name>A0A4V5PMQ1_9BACT</name>
<dbReference type="OrthoDB" id="166377at2"/>
<dbReference type="InterPro" id="IPR008915">
    <property type="entry name" value="Peptidase_M50"/>
</dbReference>
<organism evidence="14 15">
    <name type="scientific">Polyangium fumosum</name>
    <dbReference type="NCBI Taxonomy" id="889272"/>
    <lineage>
        <taxon>Bacteria</taxon>
        <taxon>Pseudomonadati</taxon>
        <taxon>Myxococcota</taxon>
        <taxon>Polyangia</taxon>
        <taxon>Polyangiales</taxon>
        <taxon>Polyangiaceae</taxon>
        <taxon>Polyangium</taxon>
    </lineage>
</organism>
<evidence type="ECO:0000256" key="7">
    <source>
        <dbReference type="ARBA" id="ARBA00022801"/>
    </source>
</evidence>